<dbReference type="GO" id="GO:0009146">
    <property type="term" value="P:purine nucleoside triphosphate catabolic process"/>
    <property type="evidence" value="ECO:0007669"/>
    <property type="project" value="UniProtKB-UniRule"/>
</dbReference>
<dbReference type="PANTHER" id="PTHR11067:SF9">
    <property type="entry name" value="INOSINE TRIPHOSPHATE PYROPHOSPHATASE"/>
    <property type="match status" value="1"/>
</dbReference>
<evidence type="ECO:0000256" key="2">
    <source>
        <dbReference type="ARBA" id="ARBA00011738"/>
    </source>
</evidence>
<evidence type="ECO:0000256" key="6">
    <source>
        <dbReference type="ARBA" id="ARBA00022842"/>
    </source>
</evidence>
<dbReference type="RefSeq" id="WP_066153247.1">
    <property type="nucleotide sequence ID" value="NZ_CP020814.1"/>
</dbReference>
<evidence type="ECO:0000313" key="12">
    <source>
        <dbReference type="EMBL" id="ARK31641.1"/>
    </source>
</evidence>
<proteinExistence type="inferred from homology"/>
<dbReference type="GO" id="GO:0017111">
    <property type="term" value="F:ribonucleoside triphosphate phosphatase activity"/>
    <property type="evidence" value="ECO:0007669"/>
    <property type="project" value="InterPro"/>
</dbReference>
<reference evidence="12 13" key="1">
    <citation type="submission" date="2017-04" db="EMBL/GenBank/DDBJ databases">
        <title>Bacillus krulwichiae AM31D Genome sequencing and assembly.</title>
        <authorList>
            <person name="Krulwich T.A."/>
            <person name="Anastor L."/>
            <person name="Ehrlich R."/>
            <person name="Ehrlich G.D."/>
            <person name="Janto B."/>
        </authorList>
    </citation>
    <scope>NUCLEOTIDE SEQUENCE [LARGE SCALE GENOMIC DNA]</scope>
    <source>
        <strain evidence="12 13">AM31D</strain>
    </source>
</reference>
<evidence type="ECO:0000256" key="9">
    <source>
        <dbReference type="ARBA" id="ARBA00052017"/>
    </source>
</evidence>
<dbReference type="EC" id="3.6.1.66" evidence="10"/>
<keyword evidence="6 10" id="KW-0460">Magnesium</keyword>
<comment type="catalytic activity">
    <reaction evidence="8 10">
        <text>dITP + H2O = dIMP + diphosphate + H(+)</text>
        <dbReference type="Rhea" id="RHEA:28342"/>
        <dbReference type="ChEBI" id="CHEBI:15377"/>
        <dbReference type="ChEBI" id="CHEBI:15378"/>
        <dbReference type="ChEBI" id="CHEBI:33019"/>
        <dbReference type="ChEBI" id="CHEBI:61194"/>
        <dbReference type="ChEBI" id="CHEBI:61382"/>
        <dbReference type="EC" id="3.6.1.66"/>
    </reaction>
</comment>
<evidence type="ECO:0000256" key="8">
    <source>
        <dbReference type="ARBA" id="ARBA00051875"/>
    </source>
</evidence>
<dbReference type="GO" id="GO:0009117">
    <property type="term" value="P:nucleotide metabolic process"/>
    <property type="evidence" value="ECO:0007669"/>
    <property type="project" value="UniProtKB-KW"/>
</dbReference>
<gene>
    <name evidence="12" type="ORF">BkAM31D_18330</name>
</gene>
<comment type="function">
    <text evidence="10">Pyrophosphatase that catalyzes the hydrolysis of nucleoside triphosphates to their monophosphate derivatives, with a high preference for the non-canonical purine nucleotides XTP (xanthosine triphosphate), dITP (deoxyinosine triphosphate) and ITP. Seems to function as a house-cleaning enzyme that removes non-canonical purine nucleotides from the nucleotide pool, thus preventing their incorporation into DNA/RNA and avoiding chromosomal lesions.</text>
</comment>
<dbReference type="GO" id="GO:0046872">
    <property type="term" value="F:metal ion binding"/>
    <property type="evidence" value="ECO:0007669"/>
    <property type="project" value="UniProtKB-KW"/>
</dbReference>
<name>A0A1X9MJ04_9BACI</name>
<protein>
    <recommendedName>
        <fullName evidence="10">dITP/XTP pyrophosphatase</fullName>
        <ecNumber evidence="10">3.6.1.66</ecNumber>
    </recommendedName>
    <alternativeName>
        <fullName evidence="10">Non-canonical purine NTP pyrophosphatase</fullName>
    </alternativeName>
    <alternativeName>
        <fullName evidence="10">Non-standard purine NTP pyrophosphatase</fullName>
    </alternativeName>
    <alternativeName>
        <fullName evidence="10">Nucleoside-triphosphate diphosphatase</fullName>
    </alternativeName>
    <alternativeName>
        <fullName evidence="10">Nucleoside-triphosphate pyrophosphatase</fullName>
        <shortName evidence="10">NTPase</shortName>
    </alternativeName>
</protein>
<evidence type="ECO:0000256" key="11">
    <source>
        <dbReference type="RuleBase" id="RU003781"/>
    </source>
</evidence>
<accession>A0A1X9MJ04</accession>
<dbReference type="GO" id="GO:0035870">
    <property type="term" value="F:dITP diphosphatase activity"/>
    <property type="evidence" value="ECO:0007669"/>
    <property type="project" value="UniProtKB-UniRule"/>
</dbReference>
<feature type="binding site" evidence="10">
    <location>
        <begin position="9"/>
        <end position="14"/>
    </location>
    <ligand>
        <name>substrate</name>
    </ligand>
</feature>
<feature type="active site" description="Proton acceptor" evidence="10">
    <location>
        <position position="71"/>
    </location>
</feature>
<dbReference type="CDD" id="cd00515">
    <property type="entry name" value="HAM1"/>
    <property type="match status" value="1"/>
</dbReference>
<evidence type="ECO:0000313" key="13">
    <source>
        <dbReference type="Proteomes" id="UP000193006"/>
    </source>
</evidence>
<dbReference type="FunFam" id="3.90.950.10:FF:000001">
    <property type="entry name" value="dITP/XTP pyrophosphatase"/>
    <property type="match status" value="1"/>
</dbReference>
<dbReference type="InterPro" id="IPR029001">
    <property type="entry name" value="ITPase-like_fam"/>
</dbReference>
<comment type="caution">
    <text evidence="10">Lacks conserved residue(s) required for the propagation of feature annotation.</text>
</comment>
<feature type="binding site" evidence="10">
    <location>
        <position position="71"/>
    </location>
    <ligand>
        <name>Mg(2+)</name>
        <dbReference type="ChEBI" id="CHEBI:18420"/>
    </ligand>
</feature>
<keyword evidence="13" id="KW-1185">Reference proteome</keyword>
<dbReference type="GO" id="GO:0000166">
    <property type="term" value="F:nucleotide binding"/>
    <property type="evidence" value="ECO:0007669"/>
    <property type="project" value="UniProtKB-KW"/>
</dbReference>
<dbReference type="PANTHER" id="PTHR11067">
    <property type="entry name" value="INOSINE TRIPHOSPHATE PYROPHOSPHATASE/HAM1 PROTEIN"/>
    <property type="match status" value="1"/>
</dbReference>
<dbReference type="HAMAP" id="MF_01405">
    <property type="entry name" value="Non_canon_purine_NTPase"/>
    <property type="match status" value="1"/>
</dbReference>
<keyword evidence="3 10" id="KW-0479">Metal-binding</keyword>
<comment type="similarity">
    <text evidence="1 10 11">Belongs to the HAM1 NTPase family.</text>
</comment>
<feature type="binding site" evidence="10">
    <location>
        <position position="177"/>
    </location>
    <ligand>
        <name>substrate</name>
    </ligand>
</feature>
<evidence type="ECO:0000256" key="10">
    <source>
        <dbReference type="HAMAP-Rule" id="MF_01405"/>
    </source>
</evidence>
<comment type="catalytic activity">
    <reaction evidence="10">
        <text>ITP + H2O = IMP + diphosphate + H(+)</text>
        <dbReference type="Rhea" id="RHEA:29399"/>
        <dbReference type="ChEBI" id="CHEBI:15377"/>
        <dbReference type="ChEBI" id="CHEBI:15378"/>
        <dbReference type="ChEBI" id="CHEBI:33019"/>
        <dbReference type="ChEBI" id="CHEBI:58053"/>
        <dbReference type="ChEBI" id="CHEBI:61402"/>
        <dbReference type="EC" id="3.6.1.66"/>
    </reaction>
</comment>
<sequence length="198" mass="22005">MKIELVIATQNKGKLAEFEQMFGVEGFEVKSLIDYPELPEINEDGQTFAENAAKKAETLANYLNQMVIADDSGLVIDALNGRPGVYSARYAGEEKSDVANMDKVLKEMVDIPAEDRSARFVCVMAVAKPNETTKFYEGVCEGTISLEAVGTNGFGYDPIFYVPSFEKTMAQLSSEQKNKISHRGNALNRLLDNKDEWR</sequence>
<dbReference type="GO" id="GO:0036220">
    <property type="term" value="F:ITP diphosphatase activity"/>
    <property type="evidence" value="ECO:0007669"/>
    <property type="project" value="UniProtKB-UniRule"/>
</dbReference>
<dbReference type="AlphaFoldDB" id="A0A1X9MJ04"/>
<dbReference type="InterPro" id="IPR020922">
    <property type="entry name" value="dITP/XTP_pyrophosphatase"/>
</dbReference>
<keyword evidence="7 10" id="KW-0546">Nucleotide metabolism</keyword>
<comment type="catalytic activity">
    <reaction evidence="9 10">
        <text>XTP + H2O = XMP + diphosphate + H(+)</text>
        <dbReference type="Rhea" id="RHEA:28610"/>
        <dbReference type="ChEBI" id="CHEBI:15377"/>
        <dbReference type="ChEBI" id="CHEBI:15378"/>
        <dbReference type="ChEBI" id="CHEBI:33019"/>
        <dbReference type="ChEBI" id="CHEBI:57464"/>
        <dbReference type="ChEBI" id="CHEBI:61314"/>
        <dbReference type="EC" id="3.6.1.66"/>
    </reaction>
</comment>
<feature type="binding site" evidence="10">
    <location>
        <begin position="154"/>
        <end position="157"/>
    </location>
    <ligand>
        <name>substrate</name>
    </ligand>
</feature>
<feature type="binding site" evidence="10">
    <location>
        <position position="72"/>
    </location>
    <ligand>
        <name>substrate</name>
    </ligand>
</feature>
<organism evidence="12 13">
    <name type="scientific">Halalkalibacter krulwichiae</name>
    <dbReference type="NCBI Taxonomy" id="199441"/>
    <lineage>
        <taxon>Bacteria</taxon>
        <taxon>Bacillati</taxon>
        <taxon>Bacillota</taxon>
        <taxon>Bacilli</taxon>
        <taxon>Bacillales</taxon>
        <taxon>Bacillaceae</taxon>
        <taxon>Halalkalibacter</taxon>
    </lineage>
</organism>
<comment type="cofactor">
    <cofactor evidence="10">
        <name>Mg(2+)</name>
        <dbReference type="ChEBI" id="CHEBI:18420"/>
    </cofactor>
    <text evidence="10">Binds 1 Mg(2+) ion per subunit.</text>
</comment>
<keyword evidence="4 10" id="KW-0547">Nucleotide-binding</keyword>
<dbReference type="GO" id="GO:0036222">
    <property type="term" value="F:XTP diphosphatase activity"/>
    <property type="evidence" value="ECO:0007669"/>
    <property type="project" value="UniProtKB-UniRule"/>
</dbReference>
<evidence type="ECO:0000256" key="1">
    <source>
        <dbReference type="ARBA" id="ARBA00008023"/>
    </source>
</evidence>
<evidence type="ECO:0000256" key="7">
    <source>
        <dbReference type="ARBA" id="ARBA00023080"/>
    </source>
</evidence>
<keyword evidence="5 10" id="KW-0378">Hydrolase</keyword>
<dbReference type="EMBL" id="CP020814">
    <property type="protein sequence ID" value="ARK31641.1"/>
    <property type="molecule type" value="Genomic_DNA"/>
</dbReference>
<evidence type="ECO:0000256" key="4">
    <source>
        <dbReference type="ARBA" id="ARBA00022741"/>
    </source>
</evidence>
<comment type="subunit">
    <text evidence="2 10">Homodimer.</text>
</comment>
<dbReference type="NCBIfam" id="NF011397">
    <property type="entry name" value="PRK14822.1"/>
    <property type="match status" value="1"/>
</dbReference>
<dbReference type="NCBIfam" id="TIGR00042">
    <property type="entry name" value="RdgB/HAM1 family non-canonical purine NTP pyrophosphatase"/>
    <property type="match status" value="1"/>
</dbReference>
<evidence type="ECO:0000256" key="5">
    <source>
        <dbReference type="ARBA" id="ARBA00022801"/>
    </source>
</evidence>
<dbReference type="Proteomes" id="UP000193006">
    <property type="component" value="Chromosome"/>
</dbReference>
<dbReference type="Gene3D" id="3.90.950.10">
    <property type="match status" value="1"/>
</dbReference>
<evidence type="ECO:0000256" key="3">
    <source>
        <dbReference type="ARBA" id="ARBA00022723"/>
    </source>
</evidence>
<dbReference type="Pfam" id="PF01725">
    <property type="entry name" value="Ham1p_like"/>
    <property type="match status" value="1"/>
</dbReference>
<dbReference type="GO" id="GO:0005829">
    <property type="term" value="C:cytosol"/>
    <property type="evidence" value="ECO:0007669"/>
    <property type="project" value="TreeGrafter"/>
</dbReference>
<dbReference type="InterPro" id="IPR002637">
    <property type="entry name" value="RdgB/HAM1"/>
</dbReference>
<dbReference type="KEGG" id="bkw:BkAM31D_18330"/>
<feature type="binding site" evidence="10">
    <location>
        <begin position="182"/>
        <end position="183"/>
    </location>
    <ligand>
        <name>substrate</name>
    </ligand>
</feature>
<dbReference type="SUPFAM" id="SSF52972">
    <property type="entry name" value="ITPase-like"/>
    <property type="match status" value="1"/>
</dbReference>
<dbReference type="STRING" id="199441.BkAM31D_18330"/>